<evidence type="ECO:0000313" key="2">
    <source>
        <dbReference type="Proteomes" id="UP000595662"/>
    </source>
</evidence>
<gene>
    <name evidence="1" type="ORF">Pdw03_5583</name>
</gene>
<dbReference type="Proteomes" id="UP000595662">
    <property type="component" value="Chromosome 6"/>
</dbReference>
<dbReference type="AlphaFoldDB" id="A0A7T6XV36"/>
<reference evidence="1 2" key="1">
    <citation type="submission" date="2020-08" db="EMBL/GenBank/DDBJ databases">
        <title>The completed genome sequence of the pathogenic ascomycete fungus Penicillium digitatum.</title>
        <authorList>
            <person name="Wang M."/>
        </authorList>
    </citation>
    <scope>NUCLEOTIDE SEQUENCE [LARGE SCALE GENOMIC DNA]</scope>
    <source>
        <strain evidence="1 2">PdW03</strain>
    </source>
</reference>
<name>A0A7T6XV36_PENDI</name>
<proteinExistence type="predicted"/>
<protein>
    <submittedName>
        <fullName evidence="1">Uncharacterized protein</fullName>
    </submittedName>
</protein>
<organism evidence="1 2">
    <name type="scientific">Penicillium digitatum</name>
    <name type="common">Green mold</name>
    <dbReference type="NCBI Taxonomy" id="36651"/>
    <lineage>
        <taxon>Eukaryota</taxon>
        <taxon>Fungi</taxon>
        <taxon>Dikarya</taxon>
        <taxon>Ascomycota</taxon>
        <taxon>Pezizomycotina</taxon>
        <taxon>Eurotiomycetes</taxon>
        <taxon>Eurotiomycetidae</taxon>
        <taxon>Eurotiales</taxon>
        <taxon>Aspergillaceae</taxon>
        <taxon>Penicillium</taxon>
    </lineage>
</organism>
<dbReference type="EMBL" id="CP060779">
    <property type="protein sequence ID" value="QQK47948.1"/>
    <property type="molecule type" value="Genomic_DNA"/>
</dbReference>
<accession>A0A7T6XV36</accession>
<evidence type="ECO:0000313" key="1">
    <source>
        <dbReference type="EMBL" id="QQK47948.1"/>
    </source>
</evidence>
<dbReference type="RefSeq" id="XP_065958039.1">
    <property type="nucleotide sequence ID" value="XM_066101099.1"/>
</dbReference>
<sequence>MIGLEVRMYGKQITGHAFGPQLTGKQERTNGWLISRQIRAAHLSLLSPPVALDRPNDCASILVLLSLHLCLCHLIYFTTKIKWFVDLGYMGLTWKSILASHPG</sequence>
<dbReference type="GeneID" id="90952756"/>